<dbReference type="EMBL" id="CAJNOK010015584">
    <property type="protein sequence ID" value="CAF1228303.1"/>
    <property type="molecule type" value="Genomic_DNA"/>
</dbReference>
<dbReference type="EMBL" id="CAJOBA010037127">
    <property type="protein sequence ID" value="CAF4036321.1"/>
    <property type="molecule type" value="Genomic_DNA"/>
</dbReference>
<dbReference type="AlphaFoldDB" id="A0A8S2EST1"/>
<evidence type="ECO:0000313" key="1">
    <source>
        <dbReference type="EMBL" id="CAF1228303.1"/>
    </source>
</evidence>
<evidence type="ECO:0000313" key="2">
    <source>
        <dbReference type="EMBL" id="CAF4036321.1"/>
    </source>
</evidence>
<dbReference type="Proteomes" id="UP000682733">
    <property type="component" value="Unassembled WGS sequence"/>
</dbReference>
<accession>A0A8S2EST1</accession>
<name>A0A8S2EST1_9BILA</name>
<dbReference type="Gene3D" id="1.20.120.1490">
    <property type="match status" value="1"/>
</dbReference>
<dbReference type="Proteomes" id="UP000677228">
    <property type="component" value="Unassembled WGS sequence"/>
</dbReference>
<organism evidence="1 3">
    <name type="scientific">Didymodactylos carnosus</name>
    <dbReference type="NCBI Taxonomy" id="1234261"/>
    <lineage>
        <taxon>Eukaryota</taxon>
        <taxon>Metazoa</taxon>
        <taxon>Spiralia</taxon>
        <taxon>Gnathifera</taxon>
        <taxon>Rotifera</taxon>
        <taxon>Eurotatoria</taxon>
        <taxon>Bdelloidea</taxon>
        <taxon>Philodinida</taxon>
        <taxon>Philodinidae</taxon>
        <taxon>Didymodactylos</taxon>
    </lineage>
</organism>
<comment type="caution">
    <text evidence="1">The sequence shown here is derived from an EMBL/GenBank/DDBJ whole genome shotgun (WGS) entry which is preliminary data.</text>
</comment>
<reference evidence="1" key="1">
    <citation type="submission" date="2021-02" db="EMBL/GenBank/DDBJ databases">
        <authorList>
            <person name="Nowell W R."/>
        </authorList>
    </citation>
    <scope>NUCLEOTIDE SEQUENCE</scope>
</reference>
<sequence>MKARKVLEKMAQAKIDALLKQWKEKSGNLDLTADQETKLKQWFVECSDKLKQRKEGGRKVIGELKTAVDGGDDTATEGNLQKLREGLRQHDQGREKALDEFDKILNPIQRARIVLFSVEEAKTKGQMVSYLLDSLLSETAQ</sequence>
<protein>
    <submittedName>
        <fullName evidence="1">Uncharacterized protein</fullName>
    </submittedName>
</protein>
<evidence type="ECO:0000313" key="3">
    <source>
        <dbReference type="Proteomes" id="UP000677228"/>
    </source>
</evidence>
<proteinExistence type="predicted"/>
<gene>
    <name evidence="1" type="ORF">OVA965_LOCUS25252</name>
    <name evidence="2" type="ORF">TMI583_LOCUS25976</name>
</gene>